<name>A0A1L9UIA9_ASPBC</name>
<dbReference type="RefSeq" id="XP_067478651.1">
    <property type="nucleotide sequence ID" value="XM_067625173.1"/>
</dbReference>
<accession>A0A1L9UIA9</accession>
<dbReference type="OrthoDB" id="10524275at2759"/>
<feature type="region of interest" description="Disordered" evidence="1">
    <location>
        <begin position="28"/>
        <end position="61"/>
    </location>
</feature>
<evidence type="ECO:0000313" key="2">
    <source>
        <dbReference type="EMBL" id="OJJ71403.1"/>
    </source>
</evidence>
<dbReference type="GeneID" id="93577661"/>
<reference evidence="3" key="1">
    <citation type="journal article" date="2017" name="Genome Biol.">
        <title>Comparative genomics reveals high biological diversity and specific adaptations in the industrially and medically important fungal genus Aspergillus.</title>
        <authorList>
            <person name="de Vries R.P."/>
            <person name="Riley R."/>
            <person name="Wiebenga A."/>
            <person name="Aguilar-Osorio G."/>
            <person name="Amillis S."/>
            <person name="Uchima C.A."/>
            <person name="Anderluh G."/>
            <person name="Asadollahi M."/>
            <person name="Askin M."/>
            <person name="Barry K."/>
            <person name="Battaglia E."/>
            <person name="Bayram O."/>
            <person name="Benocci T."/>
            <person name="Braus-Stromeyer S.A."/>
            <person name="Caldana C."/>
            <person name="Canovas D."/>
            <person name="Cerqueira G.C."/>
            <person name="Chen F."/>
            <person name="Chen W."/>
            <person name="Choi C."/>
            <person name="Clum A."/>
            <person name="Dos Santos R.A."/>
            <person name="Damasio A.R."/>
            <person name="Diallinas G."/>
            <person name="Emri T."/>
            <person name="Fekete E."/>
            <person name="Flipphi M."/>
            <person name="Freyberg S."/>
            <person name="Gallo A."/>
            <person name="Gournas C."/>
            <person name="Habgood R."/>
            <person name="Hainaut M."/>
            <person name="Harispe M.L."/>
            <person name="Henrissat B."/>
            <person name="Hilden K.S."/>
            <person name="Hope R."/>
            <person name="Hossain A."/>
            <person name="Karabika E."/>
            <person name="Karaffa L."/>
            <person name="Karanyi Z."/>
            <person name="Krasevec N."/>
            <person name="Kuo A."/>
            <person name="Kusch H."/>
            <person name="LaButti K."/>
            <person name="Lagendijk E.L."/>
            <person name="Lapidus A."/>
            <person name="Levasseur A."/>
            <person name="Lindquist E."/>
            <person name="Lipzen A."/>
            <person name="Logrieco A.F."/>
            <person name="MacCabe A."/>
            <person name="Maekelae M.R."/>
            <person name="Malavazi I."/>
            <person name="Melin P."/>
            <person name="Meyer V."/>
            <person name="Mielnichuk N."/>
            <person name="Miskei M."/>
            <person name="Molnar A.P."/>
            <person name="Mule G."/>
            <person name="Ngan C.Y."/>
            <person name="Orejas M."/>
            <person name="Orosz E."/>
            <person name="Ouedraogo J.P."/>
            <person name="Overkamp K.M."/>
            <person name="Park H.-S."/>
            <person name="Perrone G."/>
            <person name="Piumi F."/>
            <person name="Punt P.J."/>
            <person name="Ram A.F."/>
            <person name="Ramon A."/>
            <person name="Rauscher S."/>
            <person name="Record E."/>
            <person name="Riano-Pachon D.M."/>
            <person name="Robert V."/>
            <person name="Roehrig J."/>
            <person name="Ruller R."/>
            <person name="Salamov A."/>
            <person name="Salih N.S."/>
            <person name="Samson R.A."/>
            <person name="Sandor E."/>
            <person name="Sanguinetti M."/>
            <person name="Schuetze T."/>
            <person name="Sepcic K."/>
            <person name="Shelest E."/>
            <person name="Sherlock G."/>
            <person name="Sophianopoulou V."/>
            <person name="Squina F.M."/>
            <person name="Sun H."/>
            <person name="Susca A."/>
            <person name="Todd R.B."/>
            <person name="Tsang A."/>
            <person name="Unkles S.E."/>
            <person name="van de Wiele N."/>
            <person name="van Rossen-Uffink D."/>
            <person name="Oliveira J.V."/>
            <person name="Vesth T.C."/>
            <person name="Visser J."/>
            <person name="Yu J.-H."/>
            <person name="Zhou M."/>
            <person name="Andersen M.R."/>
            <person name="Archer D.B."/>
            <person name="Baker S.E."/>
            <person name="Benoit I."/>
            <person name="Brakhage A.A."/>
            <person name="Braus G.H."/>
            <person name="Fischer R."/>
            <person name="Frisvad J.C."/>
            <person name="Goldman G.H."/>
            <person name="Houbraken J."/>
            <person name="Oakley B."/>
            <person name="Pocsi I."/>
            <person name="Scazzocchio C."/>
            <person name="Seiboth B."/>
            <person name="vanKuyk P.A."/>
            <person name="Wortman J."/>
            <person name="Dyer P.S."/>
            <person name="Grigoriev I.V."/>
        </authorList>
    </citation>
    <scope>NUCLEOTIDE SEQUENCE [LARGE SCALE GENOMIC DNA]</scope>
    <source>
        <strain evidence="3">CBS 101740 / IMI 381727 / IBT 21946</strain>
    </source>
</reference>
<dbReference type="Proteomes" id="UP000184499">
    <property type="component" value="Unassembled WGS sequence"/>
</dbReference>
<proteinExistence type="predicted"/>
<feature type="region of interest" description="Disordered" evidence="1">
    <location>
        <begin position="79"/>
        <end position="99"/>
    </location>
</feature>
<keyword evidence="3" id="KW-1185">Reference proteome</keyword>
<evidence type="ECO:0000313" key="3">
    <source>
        <dbReference type="Proteomes" id="UP000184499"/>
    </source>
</evidence>
<evidence type="ECO:0000256" key="1">
    <source>
        <dbReference type="SAM" id="MobiDB-lite"/>
    </source>
</evidence>
<dbReference type="EMBL" id="KV878685">
    <property type="protein sequence ID" value="OJJ71403.1"/>
    <property type="molecule type" value="Genomic_DNA"/>
</dbReference>
<protein>
    <submittedName>
        <fullName evidence="2">Uncharacterized protein</fullName>
    </submittedName>
</protein>
<organism evidence="2 3">
    <name type="scientific">Aspergillus brasiliensis (strain CBS 101740 / IMI 381727 / IBT 21946)</name>
    <dbReference type="NCBI Taxonomy" id="767769"/>
    <lineage>
        <taxon>Eukaryota</taxon>
        <taxon>Fungi</taxon>
        <taxon>Dikarya</taxon>
        <taxon>Ascomycota</taxon>
        <taxon>Pezizomycotina</taxon>
        <taxon>Eurotiomycetes</taxon>
        <taxon>Eurotiomycetidae</taxon>
        <taxon>Eurotiales</taxon>
        <taxon>Aspergillaceae</taxon>
        <taxon>Aspergillus</taxon>
        <taxon>Aspergillus subgen. Circumdati</taxon>
    </lineage>
</organism>
<dbReference type="VEuPathDB" id="FungiDB:ASPBRDRAFT_44335"/>
<dbReference type="AlphaFoldDB" id="A0A1L9UIA9"/>
<gene>
    <name evidence="2" type="ORF">ASPBRDRAFT_44335</name>
</gene>
<sequence length="99" mass="10440">MSSSDSSQSTTHSLFPHFHPLGAVPDCTRMTIGAPPPALPATQNPPIFPSGQPAALRPQASGAKSLRLRFLPLRGKPNLAVSPSTHRPGRCPRNLALSI</sequence>